<name>A0ABS1ED39_9BURK</name>
<gene>
    <name evidence="1" type="ORF">JHL22_04930</name>
</gene>
<sequence length="188" mass="20040">MATWTNIPDSVLEVGKPARSVDALALRDNPKAIAEGDSAAPRIQTALANETVSYAGDIVGAFLSAPGTDFEVRYAGQDSGTRMIPNHAGEDRSILMASGVFRIYATIARGGGGGTGDFRIRLNGTQIYARYSETLPVDTDVEINTNFSASKGDWVTLEVTRNGSLGGDFFWWIKNVSICSGNVANLTM</sequence>
<evidence type="ECO:0000313" key="1">
    <source>
        <dbReference type="EMBL" id="MBK1780554.1"/>
    </source>
</evidence>
<proteinExistence type="predicted"/>
<dbReference type="EMBL" id="JAENGP010000004">
    <property type="protein sequence ID" value="MBK1780554.1"/>
    <property type="molecule type" value="Genomic_DNA"/>
</dbReference>
<dbReference type="Proteomes" id="UP000635316">
    <property type="component" value="Unassembled WGS sequence"/>
</dbReference>
<reference evidence="1 2" key="1">
    <citation type="submission" date="2020-12" db="EMBL/GenBank/DDBJ databases">
        <authorList>
            <person name="Lu T."/>
            <person name="Wang Q."/>
            <person name="Han X."/>
        </authorList>
    </citation>
    <scope>NUCLEOTIDE SEQUENCE [LARGE SCALE GENOMIC DNA]</scope>
    <source>
        <strain evidence="1 2">WQ 585</strain>
    </source>
</reference>
<organism evidence="1 2">
    <name type="scientific">Advenella mandrilli</name>
    <dbReference type="NCBI Taxonomy" id="2800330"/>
    <lineage>
        <taxon>Bacteria</taxon>
        <taxon>Pseudomonadati</taxon>
        <taxon>Pseudomonadota</taxon>
        <taxon>Betaproteobacteria</taxon>
        <taxon>Burkholderiales</taxon>
        <taxon>Alcaligenaceae</taxon>
    </lineage>
</organism>
<protein>
    <submittedName>
        <fullName evidence="1">Uncharacterized protein</fullName>
    </submittedName>
</protein>
<evidence type="ECO:0000313" key="2">
    <source>
        <dbReference type="Proteomes" id="UP000635316"/>
    </source>
</evidence>
<comment type="caution">
    <text evidence="1">The sequence shown here is derived from an EMBL/GenBank/DDBJ whole genome shotgun (WGS) entry which is preliminary data.</text>
</comment>
<keyword evidence="2" id="KW-1185">Reference proteome</keyword>
<dbReference type="RefSeq" id="WP_200234547.1">
    <property type="nucleotide sequence ID" value="NZ_JAENGP010000004.1"/>
</dbReference>
<accession>A0ABS1ED39</accession>